<dbReference type="Pfam" id="PF11735">
    <property type="entry name" value="CAP59_mtransfer"/>
    <property type="match status" value="1"/>
</dbReference>
<keyword evidence="2" id="KW-1185">Reference proteome</keyword>
<name>A0A8H6Z3C8_9AGAR</name>
<gene>
    <name evidence="1" type="ORF">MVEN_00289300</name>
</gene>
<evidence type="ECO:0000313" key="2">
    <source>
        <dbReference type="Proteomes" id="UP000620124"/>
    </source>
</evidence>
<organism evidence="1 2">
    <name type="scientific">Mycena venus</name>
    <dbReference type="NCBI Taxonomy" id="2733690"/>
    <lineage>
        <taxon>Eukaryota</taxon>
        <taxon>Fungi</taxon>
        <taxon>Dikarya</taxon>
        <taxon>Basidiomycota</taxon>
        <taxon>Agaricomycotina</taxon>
        <taxon>Agaricomycetes</taxon>
        <taxon>Agaricomycetidae</taxon>
        <taxon>Agaricales</taxon>
        <taxon>Marasmiineae</taxon>
        <taxon>Mycenaceae</taxon>
        <taxon>Mycena</taxon>
    </lineage>
</organism>
<dbReference type="InterPro" id="IPR021047">
    <property type="entry name" value="Mannosyltransferase_CMT1"/>
</dbReference>
<sequence>MFYSDGGVLPYGIEEVTKLIYYLGPENVYISIVESKLGDNTADLLTAWDESILSALAKPKDEAVEGCGRRFG</sequence>
<protein>
    <submittedName>
        <fullName evidence="1">Uncharacterized protein</fullName>
    </submittedName>
</protein>
<reference evidence="1" key="1">
    <citation type="submission" date="2020-05" db="EMBL/GenBank/DDBJ databases">
        <title>Mycena genomes resolve the evolution of fungal bioluminescence.</title>
        <authorList>
            <person name="Tsai I.J."/>
        </authorList>
    </citation>
    <scope>NUCLEOTIDE SEQUENCE</scope>
    <source>
        <strain evidence="1">CCC161011</strain>
    </source>
</reference>
<proteinExistence type="predicted"/>
<comment type="caution">
    <text evidence="1">The sequence shown here is derived from an EMBL/GenBank/DDBJ whole genome shotgun (WGS) entry which is preliminary data.</text>
</comment>
<evidence type="ECO:0000313" key="1">
    <source>
        <dbReference type="EMBL" id="KAF7369586.1"/>
    </source>
</evidence>
<accession>A0A8H6Z3C8</accession>
<dbReference type="EMBL" id="JACAZI010000002">
    <property type="protein sequence ID" value="KAF7369586.1"/>
    <property type="molecule type" value="Genomic_DNA"/>
</dbReference>
<dbReference type="AlphaFoldDB" id="A0A8H6Z3C8"/>
<dbReference type="Proteomes" id="UP000620124">
    <property type="component" value="Unassembled WGS sequence"/>
</dbReference>
<dbReference type="OrthoDB" id="262547at2759"/>